<name>A0AA39P4M8_9AGAR</name>
<evidence type="ECO:0000313" key="2">
    <source>
        <dbReference type="EMBL" id="KAK0477064.1"/>
    </source>
</evidence>
<evidence type="ECO:0000256" key="1">
    <source>
        <dbReference type="SAM" id="Phobius"/>
    </source>
</evidence>
<proteinExistence type="predicted"/>
<feature type="transmembrane region" description="Helical" evidence="1">
    <location>
        <begin position="47"/>
        <end position="67"/>
    </location>
</feature>
<accession>A0AA39P4M8</accession>
<keyword evidence="1" id="KW-0812">Transmembrane</keyword>
<keyword evidence="3" id="KW-1185">Reference proteome</keyword>
<sequence length="158" mass="17754">MTKWAALSTTSSVPSRRRWIRDRTLNFQLGYRPQIDDRNWWRTTQTALLPFLIALTANCTFINVGWFQGTMTDRTAKENEQNKGRTQRTSSSVLTWLHSIGGVKSLSGRTRILHRSFQPIFSPFGGTRSTLVAQDTEQARVVSGLGLVAVRLSIAIAS</sequence>
<gene>
    <name evidence="2" type="ORF">IW261DRAFT_1488543</name>
</gene>
<evidence type="ECO:0000313" key="3">
    <source>
        <dbReference type="Proteomes" id="UP001175227"/>
    </source>
</evidence>
<reference evidence="2" key="1">
    <citation type="submission" date="2023-06" db="EMBL/GenBank/DDBJ databases">
        <authorList>
            <consortium name="Lawrence Berkeley National Laboratory"/>
            <person name="Ahrendt S."/>
            <person name="Sahu N."/>
            <person name="Indic B."/>
            <person name="Wong-Bajracharya J."/>
            <person name="Merenyi Z."/>
            <person name="Ke H.-M."/>
            <person name="Monk M."/>
            <person name="Kocsube S."/>
            <person name="Drula E."/>
            <person name="Lipzen A."/>
            <person name="Balint B."/>
            <person name="Henrissat B."/>
            <person name="Andreopoulos B."/>
            <person name="Martin F.M."/>
            <person name="Harder C.B."/>
            <person name="Rigling D."/>
            <person name="Ford K.L."/>
            <person name="Foster G.D."/>
            <person name="Pangilinan J."/>
            <person name="Papanicolaou A."/>
            <person name="Barry K."/>
            <person name="LaButti K."/>
            <person name="Viragh M."/>
            <person name="Koriabine M."/>
            <person name="Yan M."/>
            <person name="Riley R."/>
            <person name="Champramary S."/>
            <person name="Plett K.L."/>
            <person name="Tsai I.J."/>
            <person name="Slot J."/>
            <person name="Sipos G."/>
            <person name="Plett J."/>
            <person name="Nagy L.G."/>
            <person name="Grigoriev I.V."/>
        </authorList>
    </citation>
    <scope>NUCLEOTIDE SEQUENCE</scope>
    <source>
        <strain evidence="2">ICMP 16352</strain>
    </source>
</reference>
<organism evidence="2 3">
    <name type="scientific">Armillaria novae-zelandiae</name>
    <dbReference type="NCBI Taxonomy" id="153914"/>
    <lineage>
        <taxon>Eukaryota</taxon>
        <taxon>Fungi</taxon>
        <taxon>Dikarya</taxon>
        <taxon>Basidiomycota</taxon>
        <taxon>Agaricomycotina</taxon>
        <taxon>Agaricomycetes</taxon>
        <taxon>Agaricomycetidae</taxon>
        <taxon>Agaricales</taxon>
        <taxon>Marasmiineae</taxon>
        <taxon>Physalacriaceae</taxon>
        <taxon>Armillaria</taxon>
    </lineage>
</organism>
<keyword evidence="1" id="KW-1133">Transmembrane helix</keyword>
<dbReference type="EMBL" id="JAUEPR010000018">
    <property type="protein sequence ID" value="KAK0477064.1"/>
    <property type="molecule type" value="Genomic_DNA"/>
</dbReference>
<comment type="caution">
    <text evidence="2">The sequence shown here is derived from an EMBL/GenBank/DDBJ whole genome shotgun (WGS) entry which is preliminary data.</text>
</comment>
<dbReference type="Proteomes" id="UP001175227">
    <property type="component" value="Unassembled WGS sequence"/>
</dbReference>
<dbReference type="AlphaFoldDB" id="A0AA39P4M8"/>
<protein>
    <submittedName>
        <fullName evidence="2">Uncharacterized protein</fullName>
    </submittedName>
</protein>
<keyword evidence="1" id="KW-0472">Membrane</keyword>